<dbReference type="STRING" id="7167.A0A182F3L0"/>
<sequence length="226" mass="24976">MCCGGLLVSARGLSWFLVTLIACMTLLAAIVQPKWLIGPEQIQIENVEGNFTMYRQPSVGIYNRCKRMGRNEYNCGNFDLHGLWTDSTIFPVPWKFTMALMCVGTMLHALTLICILPTCFRMRTICSYSLYKLLGIFQGTAGLLVLCGFLVYPLGWSERRVKTLCGLDAEAYSPADCRLGMALYLGAFGVLLTFASAVLSAKAEDAHYSGKAQQRIEEGEVLVCVP</sequence>
<dbReference type="AlphaFoldDB" id="A0A182F3L0"/>
<accession>A0A182F3L0</accession>
<dbReference type="VEuPathDB" id="VectorBase:AALB001050"/>
<comment type="subcellular location">
    <subcellularLocation>
        <location evidence="1">Membrane</location>
        <topology evidence="1">Multi-pass membrane protein</topology>
    </subcellularLocation>
</comment>
<dbReference type="GO" id="GO:0016020">
    <property type="term" value="C:membrane"/>
    <property type="evidence" value="ECO:0007669"/>
    <property type="project" value="UniProtKB-SubCell"/>
</dbReference>
<keyword evidence="6" id="KW-1185">Reference proteome</keyword>
<evidence type="ECO:0000313" key="5">
    <source>
        <dbReference type="EnsemblMetazoa" id="AALB001050-PA"/>
    </source>
</evidence>
<evidence type="ECO:0000256" key="3">
    <source>
        <dbReference type="ARBA" id="ARBA00022989"/>
    </source>
</evidence>
<dbReference type="Proteomes" id="UP000069272">
    <property type="component" value="Chromosome 2L"/>
</dbReference>
<dbReference type="EnsemblMetazoa" id="AALB001050-RA">
    <property type="protein sequence ID" value="AALB001050-PA"/>
    <property type="gene ID" value="AALB001050"/>
</dbReference>
<organism evidence="5 6">
    <name type="scientific">Anopheles albimanus</name>
    <name type="common">New world malaria mosquito</name>
    <dbReference type="NCBI Taxonomy" id="7167"/>
    <lineage>
        <taxon>Eukaryota</taxon>
        <taxon>Metazoa</taxon>
        <taxon>Ecdysozoa</taxon>
        <taxon>Arthropoda</taxon>
        <taxon>Hexapoda</taxon>
        <taxon>Insecta</taxon>
        <taxon>Pterygota</taxon>
        <taxon>Neoptera</taxon>
        <taxon>Endopterygota</taxon>
        <taxon>Diptera</taxon>
        <taxon>Nematocera</taxon>
        <taxon>Culicoidea</taxon>
        <taxon>Culicidae</taxon>
        <taxon>Anophelinae</taxon>
        <taxon>Anopheles</taxon>
    </lineage>
</organism>
<dbReference type="PANTHER" id="PTHR12489:SF19">
    <property type="entry name" value="LHFPL TETRASPAN SUBFAMILY MEMBER 2 PROTEIN"/>
    <property type="match status" value="1"/>
</dbReference>
<keyword evidence="2" id="KW-0812">Transmembrane</keyword>
<evidence type="ECO:0000256" key="2">
    <source>
        <dbReference type="ARBA" id="ARBA00022692"/>
    </source>
</evidence>
<dbReference type="Pfam" id="PF10242">
    <property type="entry name" value="L_HMGIC_fpl"/>
    <property type="match status" value="1"/>
</dbReference>
<protein>
    <submittedName>
        <fullName evidence="5">Uncharacterized protein</fullName>
    </submittedName>
</protein>
<dbReference type="PANTHER" id="PTHR12489">
    <property type="entry name" value="LIPOMA HMGIC FUSION PARTNER-LIKE PROTEIN"/>
    <property type="match status" value="1"/>
</dbReference>
<proteinExistence type="predicted"/>
<reference evidence="5 6" key="1">
    <citation type="journal article" date="2017" name="G3 (Bethesda)">
        <title>The Physical Genome Mapping of Anopheles albimanus Corrected Scaffold Misassemblies and Identified Interarm Rearrangements in Genus Anopheles.</title>
        <authorList>
            <person name="Artemov G.N."/>
            <person name="Peery A.N."/>
            <person name="Jiang X."/>
            <person name="Tu Z."/>
            <person name="Stegniy V.N."/>
            <person name="Sharakhova M.V."/>
            <person name="Sharakhov I.V."/>
        </authorList>
    </citation>
    <scope>NUCLEOTIDE SEQUENCE [LARGE SCALE GENOMIC DNA]</scope>
    <source>
        <strain evidence="5 6">ALBI9_A</strain>
    </source>
</reference>
<dbReference type="InterPro" id="IPR019372">
    <property type="entry name" value="LHFPL"/>
</dbReference>
<evidence type="ECO:0000256" key="4">
    <source>
        <dbReference type="ARBA" id="ARBA00023136"/>
    </source>
</evidence>
<keyword evidence="4" id="KW-0472">Membrane</keyword>
<name>A0A182F3L0_ANOAL</name>
<evidence type="ECO:0000256" key="1">
    <source>
        <dbReference type="ARBA" id="ARBA00004141"/>
    </source>
</evidence>
<dbReference type="VEuPathDB" id="VectorBase:AALB20_035514"/>
<evidence type="ECO:0000313" key="6">
    <source>
        <dbReference type="Proteomes" id="UP000069272"/>
    </source>
</evidence>
<dbReference type="Gene3D" id="1.20.140.150">
    <property type="match status" value="1"/>
</dbReference>
<keyword evidence="3" id="KW-1133">Transmembrane helix</keyword>
<reference evidence="5" key="2">
    <citation type="submission" date="2022-08" db="UniProtKB">
        <authorList>
            <consortium name="EnsemblMetazoa"/>
        </authorList>
    </citation>
    <scope>IDENTIFICATION</scope>
    <source>
        <strain evidence="5">STECLA/ALBI9_A</strain>
    </source>
</reference>